<dbReference type="GO" id="GO:0003723">
    <property type="term" value="F:RNA binding"/>
    <property type="evidence" value="ECO:0007669"/>
    <property type="project" value="UniProtKB-KW"/>
</dbReference>
<feature type="domain" description="RDRP3-5 N-terminal" evidence="11">
    <location>
        <begin position="17"/>
        <end position="92"/>
    </location>
</feature>
<reference evidence="14 15" key="1">
    <citation type="submission" date="2022-03" db="EMBL/GenBank/DDBJ databases">
        <authorList>
            <person name="Macdonald S."/>
            <person name="Ahmed S."/>
            <person name="Newling K."/>
        </authorList>
    </citation>
    <scope>NUCLEOTIDE SEQUENCE [LARGE SCALE GENOMIC DNA]</scope>
</reference>
<evidence type="ECO:0000313" key="14">
    <source>
        <dbReference type="EMBL" id="CAH8313122.1"/>
    </source>
</evidence>
<feature type="domain" description="RDRP core" evidence="10">
    <location>
        <begin position="261"/>
        <end position="895"/>
    </location>
</feature>
<comment type="catalytic activity">
    <reaction evidence="7 9">
        <text>RNA(n) + a ribonucleoside 5'-triphosphate = RNA(n+1) + diphosphate</text>
        <dbReference type="Rhea" id="RHEA:21248"/>
        <dbReference type="Rhea" id="RHEA-COMP:14527"/>
        <dbReference type="Rhea" id="RHEA-COMP:17342"/>
        <dbReference type="ChEBI" id="CHEBI:33019"/>
        <dbReference type="ChEBI" id="CHEBI:61557"/>
        <dbReference type="ChEBI" id="CHEBI:140395"/>
        <dbReference type="EC" id="2.7.7.48"/>
    </reaction>
</comment>
<dbReference type="InterPro" id="IPR058697">
    <property type="entry name" value="RDRP3-5_N"/>
</dbReference>
<evidence type="ECO:0000256" key="2">
    <source>
        <dbReference type="ARBA" id="ARBA00022484"/>
    </source>
</evidence>
<dbReference type="AlphaFoldDB" id="A0ABC8JBT8"/>
<dbReference type="InterPro" id="IPR057596">
    <property type="entry name" value="RDRP_core"/>
</dbReference>
<keyword evidence="6 9" id="KW-0943">RNA-mediated gene silencing</keyword>
<evidence type="ECO:0000256" key="1">
    <source>
        <dbReference type="ARBA" id="ARBA00005762"/>
    </source>
</evidence>
<dbReference type="Pfam" id="PF26253">
    <property type="entry name" value="RdRP_head"/>
    <property type="match status" value="1"/>
</dbReference>
<dbReference type="Proteomes" id="UP001642260">
    <property type="component" value="Unassembled WGS sequence"/>
</dbReference>
<keyword evidence="2 9" id="KW-0696">RNA-directed RNA polymerase</keyword>
<dbReference type="EC" id="2.7.7.48" evidence="9"/>
<evidence type="ECO:0000256" key="7">
    <source>
        <dbReference type="ARBA" id="ARBA00048744"/>
    </source>
</evidence>
<accession>A0ABC8JBT8</accession>
<keyword evidence="3 9" id="KW-0808">Transferase</keyword>
<evidence type="ECO:0000256" key="8">
    <source>
        <dbReference type="ARBA" id="ARBA00093763"/>
    </source>
</evidence>
<organism evidence="14 15">
    <name type="scientific">Eruca vesicaria subsp. sativa</name>
    <name type="common">Garden rocket</name>
    <name type="synonym">Eruca sativa</name>
    <dbReference type="NCBI Taxonomy" id="29727"/>
    <lineage>
        <taxon>Eukaryota</taxon>
        <taxon>Viridiplantae</taxon>
        <taxon>Streptophyta</taxon>
        <taxon>Embryophyta</taxon>
        <taxon>Tracheophyta</taxon>
        <taxon>Spermatophyta</taxon>
        <taxon>Magnoliopsida</taxon>
        <taxon>eudicotyledons</taxon>
        <taxon>Gunneridae</taxon>
        <taxon>Pentapetalae</taxon>
        <taxon>rosids</taxon>
        <taxon>malvids</taxon>
        <taxon>Brassicales</taxon>
        <taxon>Brassicaceae</taxon>
        <taxon>Brassiceae</taxon>
        <taxon>Eruca</taxon>
    </lineage>
</organism>
<evidence type="ECO:0000256" key="6">
    <source>
        <dbReference type="ARBA" id="ARBA00023158"/>
    </source>
</evidence>
<protein>
    <recommendedName>
        <fullName evidence="9">RNA-dependent RNA polymerase</fullName>
        <ecNumber evidence="9">2.7.7.48</ecNumber>
    </recommendedName>
</protein>
<dbReference type="EMBL" id="CAKOAT010076600">
    <property type="protein sequence ID" value="CAH8313122.1"/>
    <property type="molecule type" value="Genomic_DNA"/>
</dbReference>
<keyword evidence="4 9" id="KW-0548">Nucleotidyltransferase</keyword>
<dbReference type="Pfam" id="PF05183">
    <property type="entry name" value="RdRP"/>
    <property type="match status" value="1"/>
</dbReference>
<feature type="domain" description="RDRP helical" evidence="12">
    <location>
        <begin position="176"/>
        <end position="243"/>
    </location>
</feature>
<proteinExistence type="inferred from homology"/>
<evidence type="ECO:0000256" key="5">
    <source>
        <dbReference type="ARBA" id="ARBA00022884"/>
    </source>
</evidence>
<keyword evidence="5 9" id="KW-0694">RNA-binding</keyword>
<dbReference type="InterPro" id="IPR007855">
    <property type="entry name" value="RDRP"/>
</dbReference>
<comment type="caution">
    <text evidence="14">The sequence shown here is derived from an EMBL/GenBank/DDBJ whole genome shotgun (WGS) entry which is preliminary data.</text>
</comment>
<dbReference type="GO" id="GO:0003968">
    <property type="term" value="F:RNA-directed RNA polymerase activity"/>
    <property type="evidence" value="ECO:0007669"/>
    <property type="project" value="UniProtKB-KW"/>
</dbReference>
<name>A0ABC8JBT8_ERUVS</name>
<dbReference type="PANTHER" id="PTHR23079:SF56">
    <property type="entry name" value="RNA-DEPENDENT RNA POLYMERASE 3-RELATED"/>
    <property type="match status" value="1"/>
</dbReference>
<evidence type="ECO:0000259" key="10">
    <source>
        <dbReference type="Pfam" id="PF05183"/>
    </source>
</evidence>
<comment type="similarity">
    <text evidence="1 9">Belongs to the RdRP family.</text>
</comment>
<keyword evidence="15" id="KW-1185">Reference proteome</keyword>
<evidence type="ECO:0000259" key="13">
    <source>
        <dbReference type="Pfam" id="PF26253"/>
    </source>
</evidence>
<feature type="domain" description="RDRP C-terminal head" evidence="13">
    <location>
        <begin position="913"/>
        <end position="1034"/>
    </location>
</feature>
<evidence type="ECO:0000259" key="12">
    <source>
        <dbReference type="Pfam" id="PF26252"/>
    </source>
</evidence>
<sequence>MVTNSYFSGGNQPSLQSEISLSSSVETVLERIYGKHKHPPIKAETRRRLSLLPQDVALQTLSKVFNVEYVKGTLDGFINYLLDQTVSVYGSPLPCSGVSPVLSPRTPGKKSCRLFHSEISLLDYEVPSPKSLKLEVNGGSSLHIPPLLLALSELEFKKAFLFLSYIPGYVWYPPQFYLLSLLLVILKNLFDVLNRKHLGQVEITAEEIRQWKNLTMVAYEAAVWDRLGRHYCPSTDRRKSLQWDSGNTNYYQCHVSPDGSYRFKGPLMENTGTHLHNVLGDENVLTVKFADVPGEATYCNDIYSTYKGIAKNGIMVGLRRYQFFVFKDGGKEEKKKDFSGKGVKCYFIRTDSTASNDMGKPYIFSGKSIHEARMHFMHVHTLPTLAKYMARFSLILSKTRKLEVDTNGIAFQQIDDIHCHDQYNNDVLDKNQKPCIHSDGTGYISEDLARMCPTDIYKGKRVRSDNMQVFPLLIQFRMFHYGYAVKGTFLLNKKVSRHSFISQSQACKLSLNFSPLFGQLPPRTVQVRPSMVKVSEDLALCNISTFNSLEVVTTSNPPRRTKLSRNLVALLSYGCVPDEFFLDILRSTLEESKTVFDNKRAAVRAARNYGDMDEYNALQMIMSGIPLDEPHLKDHLSILLNTEKNDLKAGKLLVTESYYLMGTVDPTAKLKQNEVCVILESGQISGDVLVYRNPGLHFGDIHVLKATYVKALEEYVGNSKYGVFFPQKGPRSLGDEIAGGDFDGDMYFISRNPKLLEYFKPSEPWVSASPPSRAYTGRKPSELSPEMLEEELFRMFLKARFHSSNVIGAAADSWLTIMDQFLTSGDERVKKKAGMLKTMLKAIDIYYDALDAPKNGAKVDLPLDLKFDSFPHYMERKNKKIFKSTSILGLIYDTVVSQNEEVPPPCEIKKLQCFEDEPVSEFYMEKCSRWYQEYKTEMSQAMETDVNDKKELASEVIQKYKKEFYGAAGFVDSRKSLDELYQQALALYNIVYDYAIITNKVRCCGFVWKVAGPVLCKLYLKKTEEKSIPCSVSVLKELWG</sequence>
<evidence type="ECO:0000256" key="9">
    <source>
        <dbReference type="RuleBase" id="RU363098"/>
    </source>
</evidence>
<gene>
    <name evidence="14" type="ORF">ERUC_LOCUS6546</name>
</gene>
<evidence type="ECO:0000259" key="11">
    <source>
        <dbReference type="Pfam" id="PF26249"/>
    </source>
</evidence>
<dbReference type="InterPro" id="IPR058751">
    <property type="entry name" value="RDRP_helical"/>
</dbReference>
<evidence type="ECO:0000256" key="3">
    <source>
        <dbReference type="ARBA" id="ARBA00022679"/>
    </source>
</evidence>
<dbReference type="GO" id="GO:0031047">
    <property type="term" value="P:regulatory ncRNA-mediated gene silencing"/>
    <property type="evidence" value="ECO:0007669"/>
    <property type="project" value="UniProtKB-KW"/>
</dbReference>
<evidence type="ECO:0000256" key="4">
    <source>
        <dbReference type="ARBA" id="ARBA00022695"/>
    </source>
</evidence>
<dbReference type="PANTHER" id="PTHR23079">
    <property type="entry name" value="RNA-DEPENDENT RNA POLYMERASE"/>
    <property type="match status" value="1"/>
</dbReference>
<dbReference type="Pfam" id="PF26249">
    <property type="entry name" value="4HB_RdRP3_N"/>
    <property type="match status" value="1"/>
</dbReference>
<dbReference type="InterPro" id="IPR058752">
    <property type="entry name" value="RDRP_C_head"/>
</dbReference>
<evidence type="ECO:0000313" key="15">
    <source>
        <dbReference type="Proteomes" id="UP001642260"/>
    </source>
</evidence>
<comment type="function">
    <text evidence="8 9">Probably involved in the RNA silencing pathway and required for the generation of small interfering RNAs (siRNAs).</text>
</comment>
<dbReference type="Pfam" id="PF26252">
    <property type="entry name" value="RdRP_helical"/>
    <property type="match status" value="1"/>
</dbReference>